<keyword evidence="3" id="KW-1185">Reference proteome</keyword>
<dbReference type="Proteomes" id="UP000694427">
    <property type="component" value="Unplaced"/>
</dbReference>
<organism evidence="2 3">
    <name type="scientific">Cyprinus carpio</name>
    <name type="common">Common carp</name>
    <dbReference type="NCBI Taxonomy" id="7962"/>
    <lineage>
        <taxon>Eukaryota</taxon>
        <taxon>Metazoa</taxon>
        <taxon>Chordata</taxon>
        <taxon>Craniata</taxon>
        <taxon>Vertebrata</taxon>
        <taxon>Euteleostomi</taxon>
        <taxon>Actinopterygii</taxon>
        <taxon>Neopterygii</taxon>
        <taxon>Teleostei</taxon>
        <taxon>Ostariophysi</taxon>
        <taxon>Cypriniformes</taxon>
        <taxon>Cyprinidae</taxon>
        <taxon>Cyprininae</taxon>
        <taxon>Cyprinus</taxon>
    </lineage>
</organism>
<evidence type="ECO:0000259" key="1">
    <source>
        <dbReference type="PROSITE" id="PS50878"/>
    </source>
</evidence>
<accession>A0A8C1MKC2</accession>
<proteinExistence type="predicted"/>
<dbReference type="PROSITE" id="PS50878">
    <property type="entry name" value="RT_POL"/>
    <property type="match status" value="1"/>
</dbReference>
<dbReference type="PANTHER" id="PTHR33332">
    <property type="entry name" value="REVERSE TRANSCRIPTASE DOMAIN-CONTAINING PROTEIN"/>
    <property type="match status" value="1"/>
</dbReference>
<dbReference type="InterPro" id="IPR000477">
    <property type="entry name" value="RT_dom"/>
</dbReference>
<dbReference type="SUPFAM" id="SSF56672">
    <property type="entry name" value="DNA/RNA polymerases"/>
    <property type="match status" value="1"/>
</dbReference>
<protein>
    <recommendedName>
        <fullName evidence="1">Reverse transcriptase domain-containing protein</fullName>
    </recommendedName>
</protein>
<dbReference type="CDD" id="cd01650">
    <property type="entry name" value="RT_nLTR_like"/>
    <property type="match status" value="1"/>
</dbReference>
<evidence type="ECO:0000313" key="3">
    <source>
        <dbReference type="Proteomes" id="UP000694427"/>
    </source>
</evidence>
<dbReference type="InterPro" id="IPR043502">
    <property type="entry name" value="DNA/RNA_pol_sf"/>
</dbReference>
<dbReference type="AlphaFoldDB" id="A0A8C1MKC2"/>
<evidence type="ECO:0000313" key="2">
    <source>
        <dbReference type="Ensembl" id="ENSCCRP00010076695.1"/>
    </source>
</evidence>
<reference evidence="2" key="2">
    <citation type="submission" date="2025-09" db="UniProtKB">
        <authorList>
            <consortium name="Ensembl"/>
        </authorList>
    </citation>
    <scope>IDENTIFICATION</scope>
</reference>
<feature type="domain" description="Reverse transcriptase" evidence="1">
    <location>
        <begin position="208"/>
        <end position="464"/>
    </location>
</feature>
<sequence>MTGNMGSIFSNTLEAVAPIKLKKVREKRTVPWYNSNTHSLKKETHSLERKWRKTNLEVFRIAWKNRMSSYRQALKTARAEHIHKLVENNQNNPRFLFSTVARLINNQMPPDLNIPSQLNSNDFMNFFTDKIDNIRNTITNVDSTVSNTSALFIAPKDKLQCFTTIGQEELNKLITASKPTTRLLDPVPTKLLKELIPVTEEPLLNIINSLSLGHVPKPFKLEVIKPLIKKPQLDPSELANYRPISNLPFMSKLLEKVVSAQMCSFLQKNYLYEEFQWGFRPHHSTETAIVKITNDLLLASDQGCISLLVVLDLSAAFNTIDHDILIDRLQNYTGIQGHALRWFRSYLSDRYHFVYLSGESSHPSPIKYGVPQGSVLGPLLFSIYMLPLGNIIRKYWISFHCYADDTQLYTSTRPDETSKLFKLRECVKNLKDWMTNKFLLLNSKKTEILLIGPRRMYCYFLYSQKSGCYIRQ</sequence>
<name>A0A8C1MKC2_CYPCA</name>
<dbReference type="Pfam" id="PF00078">
    <property type="entry name" value="RVT_1"/>
    <property type="match status" value="1"/>
</dbReference>
<dbReference type="Ensembl" id="ENSCCRT00010085058.1">
    <property type="protein sequence ID" value="ENSCCRP00010076695.1"/>
    <property type="gene ID" value="ENSCCRG00010033486.1"/>
</dbReference>
<reference evidence="2" key="1">
    <citation type="submission" date="2025-08" db="UniProtKB">
        <authorList>
            <consortium name="Ensembl"/>
        </authorList>
    </citation>
    <scope>IDENTIFICATION</scope>
</reference>